<gene>
    <name evidence="2" type="ORF">TL08_01270</name>
</gene>
<dbReference type="CDD" id="cd16278">
    <property type="entry name" value="metallo-hydrolase-like_MBL-fold"/>
    <property type="match status" value="1"/>
</dbReference>
<evidence type="ECO:0000313" key="2">
    <source>
        <dbReference type="EMBL" id="AOS61095.1"/>
    </source>
</evidence>
<dbReference type="InterPro" id="IPR050662">
    <property type="entry name" value="Sec-metab_biosynth-thioest"/>
</dbReference>
<sequence length="271" mass="28840">MTEPQSPAAPAYGVPRQVTEFATVLLARNPSPMTLEGTNTWVLRAAGTEEGVVIDPGPDDSEHLDRLAALGPVGAIVLTHHHSDHSGGARRFAERVRAPLHAADPALRWGPAGSERLDLDEGRLLSVGGLRLRVLATPGHTADSRCLSIEDAAAVLTGDTILGRGPTVVAHPDGRLVDYLATLRRLIELPAGLRVLPGHGPDLPDLRAVATAYLEHRSSRLDQVRSALAELGPDATAGRIVESVYAAVDRSLWPAAEWSVAAQLEYLREHG</sequence>
<keyword evidence="3" id="KW-1185">Reference proteome</keyword>
<dbReference type="RefSeq" id="WP_069845943.1">
    <property type="nucleotide sequence ID" value="NZ_CP014859.1"/>
</dbReference>
<dbReference type="SMART" id="SM00849">
    <property type="entry name" value="Lactamase_B"/>
    <property type="match status" value="1"/>
</dbReference>
<organism evidence="2 3">
    <name type="scientific">Actinoalloteichus hymeniacidonis</name>
    <dbReference type="NCBI Taxonomy" id="340345"/>
    <lineage>
        <taxon>Bacteria</taxon>
        <taxon>Bacillati</taxon>
        <taxon>Actinomycetota</taxon>
        <taxon>Actinomycetes</taxon>
        <taxon>Pseudonocardiales</taxon>
        <taxon>Pseudonocardiaceae</taxon>
        <taxon>Actinoalloteichus</taxon>
    </lineage>
</organism>
<dbReference type="Proteomes" id="UP000095210">
    <property type="component" value="Chromosome"/>
</dbReference>
<reference evidence="3" key="1">
    <citation type="submission" date="2016-03" db="EMBL/GenBank/DDBJ databases">
        <title>Complete genome sequence of the type strain Actinoalloteichus hymeniacidonis DSM 45092.</title>
        <authorList>
            <person name="Schaffert L."/>
            <person name="Albersmeier A."/>
            <person name="Winkler A."/>
            <person name="Kalinowski J."/>
            <person name="Zotchev S."/>
            <person name="Ruckert C."/>
        </authorList>
    </citation>
    <scope>NUCLEOTIDE SEQUENCE [LARGE SCALE GENOMIC DNA]</scope>
    <source>
        <strain evidence="3">HPA177(T) (DSM 45092(T))</strain>
    </source>
</reference>
<proteinExistence type="predicted"/>
<dbReference type="Pfam" id="PF00753">
    <property type="entry name" value="Lactamase_B"/>
    <property type="match status" value="1"/>
</dbReference>
<dbReference type="Gene3D" id="1.10.10.10">
    <property type="entry name" value="Winged helix-like DNA-binding domain superfamily/Winged helix DNA-binding domain"/>
    <property type="match status" value="1"/>
</dbReference>
<dbReference type="PANTHER" id="PTHR23131:SF0">
    <property type="entry name" value="ENDORIBONUCLEASE LACTB2"/>
    <property type="match status" value="1"/>
</dbReference>
<name>A0AAC9MWA5_9PSEU</name>
<dbReference type="EMBL" id="CP014859">
    <property type="protein sequence ID" value="AOS61095.1"/>
    <property type="molecule type" value="Genomic_DNA"/>
</dbReference>
<evidence type="ECO:0000259" key="1">
    <source>
        <dbReference type="SMART" id="SM00849"/>
    </source>
</evidence>
<dbReference type="GO" id="GO:0016787">
    <property type="term" value="F:hydrolase activity"/>
    <property type="evidence" value="ECO:0007669"/>
    <property type="project" value="UniProtKB-KW"/>
</dbReference>
<keyword evidence="2" id="KW-0378">Hydrolase</keyword>
<dbReference type="InterPro" id="IPR001279">
    <property type="entry name" value="Metallo-B-lactamas"/>
</dbReference>
<protein>
    <submittedName>
        <fullName evidence="2">Zn-dependent hydrolase, glyoxylase</fullName>
    </submittedName>
</protein>
<evidence type="ECO:0000313" key="3">
    <source>
        <dbReference type="Proteomes" id="UP000095210"/>
    </source>
</evidence>
<dbReference type="SUPFAM" id="SSF56281">
    <property type="entry name" value="Metallo-hydrolase/oxidoreductase"/>
    <property type="match status" value="1"/>
</dbReference>
<dbReference type="PANTHER" id="PTHR23131">
    <property type="entry name" value="ENDORIBONUCLEASE LACTB2"/>
    <property type="match status" value="1"/>
</dbReference>
<dbReference type="KEGG" id="ahm:TL08_01270"/>
<feature type="domain" description="Metallo-beta-lactamase" evidence="1">
    <location>
        <begin position="37"/>
        <end position="199"/>
    </location>
</feature>
<dbReference type="Pfam" id="PF17778">
    <property type="entry name" value="WHD_BLACT"/>
    <property type="match status" value="1"/>
</dbReference>
<dbReference type="InterPro" id="IPR041516">
    <property type="entry name" value="LACTB2_WH"/>
</dbReference>
<dbReference type="InterPro" id="IPR036388">
    <property type="entry name" value="WH-like_DNA-bd_sf"/>
</dbReference>
<dbReference type="AlphaFoldDB" id="A0AAC9MWA5"/>
<dbReference type="InterPro" id="IPR036866">
    <property type="entry name" value="RibonucZ/Hydroxyglut_hydro"/>
</dbReference>
<dbReference type="Gene3D" id="3.60.15.10">
    <property type="entry name" value="Ribonuclease Z/Hydroxyacylglutathione hydrolase-like"/>
    <property type="match status" value="1"/>
</dbReference>
<accession>A0AAC9MWA5</accession>